<dbReference type="GO" id="GO:0016705">
    <property type="term" value="F:oxidoreductase activity, acting on paired donors, with incorporation or reduction of molecular oxygen"/>
    <property type="evidence" value="ECO:0007669"/>
    <property type="project" value="InterPro"/>
</dbReference>
<evidence type="ECO:0000256" key="4">
    <source>
        <dbReference type="ARBA" id="ARBA00022723"/>
    </source>
</evidence>
<evidence type="ECO:0000256" key="7">
    <source>
        <dbReference type="ARBA" id="ARBA00023033"/>
    </source>
</evidence>
<evidence type="ECO:0008006" key="10">
    <source>
        <dbReference type="Google" id="ProtNLM"/>
    </source>
</evidence>
<evidence type="ECO:0000256" key="3">
    <source>
        <dbReference type="ARBA" id="ARBA00022617"/>
    </source>
</evidence>
<dbReference type="PANTHER" id="PTHR24292:SF54">
    <property type="entry name" value="CYP9F3-RELATED"/>
    <property type="match status" value="1"/>
</dbReference>
<keyword evidence="9" id="KW-1185">Reference proteome</keyword>
<evidence type="ECO:0000256" key="5">
    <source>
        <dbReference type="ARBA" id="ARBA00023002"/>
    </source>
</evidence>
<dbReference type="InterPro" id="IPR050476">
    <property type="entry name" value="Insect_CytP450_Detox"/>
</dbReference>
<sequence length="234" mass="26469">MLTVILLLVVGLLLFLIYRRHYDHSILLNCGFPILPARHVVLENIDIFQSPNAIFTFGNIAKQYGPVYGLMQGGLPTVVTSDVEVIRDISLKFFSSFHGKMVRPVPIDPDPVSAETVHMFASRGARWKRMRMITSQAMSAKNMKQLFPIVEESVFSFMNFVEKLPHHKKVEAHKLFQNHTSDVLARCAFGQTQSLHHDNLYHKIFSQAFGNEPELSTLDWSTASGELTSLGLLQ</sequence>
<keyword evidence="7" id="KW-0503">Monooxygenase</keyword>
<dbReference type="AlphaFoldDB" id="A0A368HA19"/>
<comment type="caution">
    <text evidence="8">The sequence shown here is derived from an EMBL/GenBank/DDBJ whole genome shotgun (WGS) entry which is preliminary data.</text>
</comment>
<evidence type="ECO:0000313" key="8">
    <source>
        <dbReference type="EMBL" id="RCN52558.1"/>
    </source>
</evidence>
<dbReference type="Pfam" id="PF00067">
    <property type="entry name" value="p450"/>
    <property type="match status" value="1"/>
</dbReference>
<dbReference type="GO" id="GO:0005506">
    <property type="term" value="F:iron ion binding"/>
    <property type="evidence" value="ECO:0007669"/>
    <property type="project" value="InterPro"/>
</dbReference>
<accession>A0A368HA19</accession>
<keyword evidence="3" id="KW-0349">Heme</keyword>
<dbReference type="EMBL" id="JOJR01000006">
    <property type="protein sequence ID" value="RCN52558.1"/>
    <property type="molecule type" value="Genomic_DNA"/>
</dbReference>
<keyword evidence="4" id="KW-0479">Metal-binding</keyword>
<evidence type="ECO:0000313" key="9">
    <source>
        <dbReference type="Proteomes" id="UP000252519"/>
    </source>
</evidence>
<name>A0A368HA19_ANCCA</name>
<comment type="similarity">
    <text evidence="2">Belongs to the cytochrome P450 family.</text>
</comment>
<organism evidence="8 9">
    <name type="scientific">Ancylostoma caninum</name>
    <name type="common">Dog hookworm</name>
    <dbReference type="NCBI Taxonomy" id="29170"/>
    <lineage>
        <taxon>Eukaryota</taxon>
        <taxon>Metazoa</taxon>
        <taxon>Ecdysozoa</taxon>
        <taxon>Nematoda</taxon>
        <taxon>Chromadorea</taxon>
        <taxon>Rhabditida</taxon>
        <taxon>Rhabditina</taxon>
        <taxon>Rhabditomorpha</taxon>
        <taxon>Strongyloidea</taxon>
        <taxon>Ancylostomatidae</taxon>
        <taxon>Ancylostomatinae</taxon>
        <taxon>Ancylostoma</taxon>
    </lineage>
</organism>
<protein>
    <recommendedName>
        <fullName evidence="10">Unspecific monooxygenase</fullName>
    </recommendedName>
</protein>
<evidence type="ECO:0000256" key="6">
    <source>
        <dbReference type="ARBA" id="ARBA00023004"/>
    </source>
</evidence>
<dbReference type="PANTHER" id="PTHR24292">
    <property type="entry name" value="CYTOCHROME P450"/>
    <property type="match status" value="1"/>
</dbReference>
<comment type="cofactor">
    <cofactor evidence="1">
        <name>heme</name>
        <dbReference type="ChEBI" id="CHEBI:30413"/>
    </cofactor>
</comment>
<keyword evidence="5" id="KW-0560">Oxidoreductase</keyword>
<dbReference type="Proteomes" id="UP000252519">
    <property type="component" value="Unassembled WGS sequence"/>
</dbReference>
<evidence type="ECO:0000256" key="1">
    <source>
        <dbReference type="ARBA" id="ARBA00001971"/>
    </source>
</evidence>
<gene>
    <name evidence="8" type="ORF">ANCCAN_01257</name>
</gene>
<reference evidence="8 9" key="1">
    <citation type="submission" date="2014-10" db="EMBL/GenBank/DDBJ databases">
        <title>Draft genome of the hookworm Ancylostoma caninum.</title>
        <authorList>
            <person name="Mitreva M."/>
        </authorList>
    </citation>
    <scope>NUCLEOTIDE SEQUENCE [LARGE SCALE GENOMIC DNA]</scope>
    <source>
        <strain evidence="8 9">Baltimore</strain>
    </source>
</reference>
<dbReference type="InterPro" id="IPR001128">
    <property type="entry name" value="Cyt_P450"/>
</dbReference>
<dbReference type="InterPro" id="IPR036396">
    <property type="entry name" value="Cyt_P450_sf"/>
</dbReference>
<keyword evidence="6" id="KW-0408">Iron</keyword>
<dbReference type="GO" id="GO:0020037">
    <property type="term" value="F:heme binding"/>
    <property type="evidence" value="ECO:0007669"/>
    <property type="project" value="InterPro"/>
</dbReference>
<dbReference type="Gene3D" id="1.10.630.10">
    <property type="entry name" value="Cytochrome P450"/>
    <property type="match status" value="1"/>
</dbReference>
<evidence type="ECO:0000256" key="2">
    <source>
        <dbReference type="ARBA" id="ARBA00010617"/>
    </source>
</evidence>
<dbReference type="OrthoDB" id="2789670at2759"/>
<proteinExistence type="inferred from homology"/>
<dbReference type="STRING" id="29170.A0A368HA19"/>
<dbReference type="GO" id="GO:0004497">
    <property type="term" value="F:monooxygenase activity"/>
    <property type="evidence" value="ECO:0007669"/>
    <property type="project" value="UniProtKB-KW"/>
</dbReference>
<dbReference type="SUPFAM" id="SSF48264">
    <property type="entry name" value="Cytochrome P450"/>
    <property type="match status" value="1"/>
</dbReference>